<evidence type="ECO:0000256" key="1">
    <source>
        <dbReference type="ARBA" id="ARBA00004629"/>
    </source>
</evidence>
<comment type="subcellular location">
    <subcellularLocation>
        <location evidence="1">Chromosome</location>
        <location evidence="1">Centromere</location>
        <location evidence="1">Kinetochore</location>
    </subcellularLocation>
</comment>
<keyword evidence="7" id="KW-0175">Coiled coil</keyword>
<evidence type="ECO:0000256" key="2">
    <source>
        <dbReference type="ARBA" id="ARBA00008643"/>
    </source>
</evidence>
<protein>
    <recommendedName>
        <fullName evidence="13">Mis12 domain-containing protein</fullName>
    </recommendedName>
</protein>
<keyword evidence="8" id="KW-0131">Cell cycle</keyword>
<evidence type="ECO:0000313" key="11">
    <source>
        <dbReference type="EMBL" id="KAF2843468.1"/>
    </source>
</evidence>
<keyword evidence="5" id="KW-0498">Mitosis</keyword>
<organism evidence="11 12">
    <name type="scientific">Patellaria atrata CBS 101060</name>
    <dbReference type="NCBI Taxonomy" id="1346257"/>
    <lineage>
        <taxon>Eukaryota</taxon>
        <taxon>Fungi</taxon>
        <taxon>Dikarya</taxon>
        <taxon>Ascomycota</taxon>
        <taxon>Pezizomycotina</taxon>
        <taxon>Dothideomycetes</taxon>
        <taxon>Dothideomycetes incertae sedis</taxon>
        <taxon>Patellariales</taxon>
        <taxon>Patellariaceae</taxon>
        <taxon>Patellaria</taxon>
    </lineage>
</organism>
<feature type="region of interest" description="Disordered" evidence="10">
    <location>
        <begin position="195"/>
        <end position="261"/>
    </location>
</feature>
<feature type="compositionally biased region" description="Polar residues" evidence="10">
    <location>
        <begin position="202"/>
        <end position="227"/>
    </location>
</feature>
<dbReference type="GO" id="GO:0051382">
    <property type="term" value="P:kinetochore assembly"/>
    <property type="evidence" value="ECO:0007669"/>
    <property type="project" value="TreeGrafter"/>
</dbReference>
<gene>
    <name evidence="11" type="ORF">M501DRAFT_1028264</name>
</gene>
<dbReference type="GO" id="GO:0000444">
    <property type="term" value="C:MIS12/MIND type complex"/>
    <property type="evidence" value="ECO:0007669"/>
    <property type="project" value="TreeGrafter"/>
</dbReference>
<dbReference type="Proteomes" id="UP000799429">
    <property type="component" value="Unassembled WGS sequence"/>
</dbReference>
<evidence type="ECO:0000313" key="12">
    <source>
        <dbReference type="Proteomes" id="UP000799429"/>
    </source>
</evidence>
<dbReference type="PANTHER" id="PTHR14527">
    <property type="entry name" value="PROTEIN MIS12 HOMOLOG"/>
    <property type="match status" value="1"/>
</dbReference>
<keyword evidence="4" id="KW-0132">Cell division</keyword>
<reference evidence="11" key="1">
    <citation type="journal article" date="2020" name="Stud. Mycol.">
        <title>101 Dothideomycetes genomes: a test case for predicting lifestyles and emergence of pathogens.</title>
        <authorList>
            <person name="Haridas S."/>
            <person name="Albert R."/>
            <person name="Binder M."/>
            <person name="Bloem J."/>
            <person name="Labutti K."/>
            <person name="Salamov A."/>
            <person name="Andreopoulos B."/>
            <person name="Baker S."/>
            <person name="Barry K."/>
            <person name="Bills G."/>
            <person name="Bluhm B."/>
            <person name="Cannon C."/>
            <person name="Castanera R."/>
            <person name="Culley D."/>
            <person name="Daum C."/>
            <person name="Ezra D."/>
            <person name="Gonzalez J."/>
            <person name="Henrissat B."/>
            <person name="Kuo A."/>
            <person name="Liang C."/>
            <person name="Lipzen A."/>
            <person name="Lutzoni F."/>
            <person name="Magnuson J."/>
            <person name="Mondo S."/>
            <person name="Nolan M."/>
            <person name="Ohm R."/>
            <person name="Pangilinan J."/>
            <person name="Park H.-J."/>
            <person name="Ramirez L."/>
            <person name="Alfaro M."/>
            <person name="Sun H."/>
            <person name="Tritt A."/>
            <person name="Yoshinaga Y."/>
            <person name="Zwiers L.-H."/>
            <person name="Turgeon B."/>
            <person name="Goodwin S."/>
            <person name="Spatafora J."/>
            <person name="Crous P."/>
            <person name="Grigoriev I."/>
        </authorList>
    </citation>
    <scope>NUCLEOTIDE SEQUENCE</scope>
    <source>
        <strain evidence="11">CBS 101060</strain>
    </source>
</reference>
<comment type="similarity">
    <text evidence="2">Belongs to the mis12 family.</text>
</comment>
<dbReference type="GO" id="GO:0051301">
    <property type="term" value="P:cell division"/>
    <property type="evidence" value="ECO:0007669"/>
    <property type="project" value="UniProtKB-KW"/>
</dbReference>
<evidence type="ECO:0000256" key="10">
    <source>
        <dbReference type="SAM" id="MobiDB-lite"/>
    </source>
</evidence>
<evidence type="ECO:0000256" key="6">
    <source>
        <dbReference type="ARBA" id="ARBA00022838"/>
    </source>
</evidence>
<dbReference type="OrthoDB" id="1884855at2759"/>
<evidence type="ECO:0000256" key="5">
    <source>
        <dbReference type="ARBA" id="ARBA00022776"/>
    </source>
</evidence>
<keyword evidence="12" id="KW-1185">Reference proteome</keyword>
<evidence type="ECO:0008006" key="13">
    <source>
        <dbReference type="Google" id="ProtNLM"/>
    </source>
</evidence>
<dbReference type="Pfam" id="PF05859">
    <property type="entry name" value="Mis12"/>
    <property type="match status" value="1"/>
</dbReference>
<evidence type="ECO:0000256" key="9">
    <source>
        <dbReference type="ARBA" id="ARBA00023328"/>
    </source>
</evidence>
<feature type="region of interest" description="Disordered" evidence="10">
    <location>
        <begin position="356"/>
        <end position="377"/>
    </location>
</feature>
<dbReference type="GO" id="GO:0000070">
    <property type="term" value="P:mitotic sister chromatid segregation"/>
    <property type="evidence" value="ECO:0007669"/>
    <property type="project" value="TreeGrafter"/>
</dbReference>
<feature type="compositionally biased region" description="Low complexity" evidence="10">
    <location>
        <begin position="247"/>
        <end position="261"/>
    </location>
</feature>
<dbReference type="InterPro" id="IPR008685">
    <property type="entry name" value="Centromere_Mis12"/>
</dbReference>
<keyword evidence="3" id="KW-0158">Chromosome</keyword>
<evidence type="ECO:0000256" key="8">
    <source>
        <dbReference type="ARBA" id="ARBA00023306"/>
    </source>
</evidence>
<keyword evidence="6" id="KW-0995">Kinetochore</keyword>
<proteinExistence type="inferred from homology"/>
<sequence length="377" mass="41304">MADEKRAETALLTEHLRYTPLTLLDDIINTINELIARAVDAAESGLLSAPPAALGFAQKAAGNNEIPETDEEGNEIYPEMRREIEEGVHQLETLLNTATDRNFDRFEIWVLRNVLTLSWGAKGDAKDEGLEKWVRLSHYEDLTLPTSDPTTPPPSPHALLSLRRKLQETQKLHTALLAEKARNDALLTQFRSLLTPGPSKLETPSPQGASTVPTKGSSPLPSFSFLTASPAAKTLGVSTSPNPQPHQNLTTSTTQPTTTDGPLTTNTAFTLSQLPSLRSLLAQLRPRLPSLSLPLPADADFEFGSERAQERREYVERQSRRVLERRGVDISGLGQGEGWKGREEVRALEEIVGMLGKGRGVAEADPDDGAPEDRMEE</sequence>
<evidence type="ECO:0000256" key="3">
    <source>
        <dbReference type="ARBA" id="ARBA00022454"/>
    </source>
</evidence>
<dbReference type="EMBL" id="MU006089">
    <property type="protein sequence ID" value="KAF2843468.1"/>
    <property type="molecule type" value="Genomic_DNA"/>
</dbReference>
<name>A0A9P4SKW0_9PEZI</name>
<evidence type="ECO:0000256" key="7">
    <source>
        <dbReference type="ARBA" id="ARBA00023054"/>
    </source>
</evidence>
<comment type="caution">
    <text evidence="11">The sequence shown here is derived from an EMBL/GenBank/DDBJ whole genome shotgun (WGS) entry which is preliminary data.</text>
</comment>
<evidence type="ECO:0000256" key="4">
    <source>
        <dbReference type="ARBA" id="ARBA00022618"/>
    </source>
</evidence>
<keyword evidence="9" id="KW-0137">Centromere</keyword>
<accession>A0A9P4SKW0</accession>
<dbReference type="GO" id="GO:0005634">
    <property type="term" value="C:nucleus"/>
    <property type="evidence" value="ECO:0007669"/>
    <property type="project" value="InterPro"/>
</dbReference>
<dbReference type="PANTHER" id="PTHR14527:SF2">
    <property type="entry name" value="PROTEIN MIS12 HOMOLOG"/>
    <property type="match status" value="1"/>
</dbReference>
<dbReference type="AlphaFoldDB" id="A0A9P4SKW0"/>